<dbReference type="Pfam" id="PF23598">
    <property type="entry name" value="LRR_14"/>
    <property type="match status" value="1"/>
</dbReference>
<organism evidence="4 5">
    <name type="scientific">Sphingobacterium corticibacter</name>
    <dbReference type="NCBI Taxonomy" id="2171749"/>
    <lineage>
        <taxon>Bacteria</taxon>
        <taxon>Pseudomonadati</taxon>
        <taxon>Bacteroidota</taxon>
        <taxon>Sphingobacteriia</taxon>
        <taxon>Sphingobacteriales</taxon>
        <taxon>Sphingobacteriaceae</taxon>
        <taxon>Sphingobacterium</taxon>
    </lineage>
</organism>
<dbReference type="GO" id="GO:0005737">
    <property type="term" value="C:cytoplasm"/>
    <property type="evidence" value="ECO:0007669"/>
    <property type="project" value="TreeGrafter"/>
</dbReference>
<dbReference type="SUPFAM" id="SSF52058">
    <property type="entry name" value="L domain-like"/>
    <property type="match status" value="1"/>
</dbReference>
<dbReference type="InterPro" id="IPR032675">
    <property type="entry name" value="LRR_dom_sf"/>
</dbReference>
<dbReference type="RefSeq" id="WP_116776683.1">
    <property type="nucleotide sequence ID" value="NZ_QDKG01000006.1"/>
</dbReference>
<feature type="domain" description="TIR" evidence="3">
    <location>
        <begin position="224"/>
        <end position="365"/>
    </location>
</feature>
<sequence>MKIPLNATKLDLSNMDLKRIPSDIFNCKNLRSLNLRNNQISHIPSEICHLRFLKSIDLSMNKITVLMAKFFDLIHLETLILNRNEIKSLPRQVGGLTKLKKLSLARNQLSILPDSLSSLTNLRSLDVSHNKLTKFPEFIELRNLKKLWLNGNPLEIFDVNASIYTQTAIQSVYCFSAMYNENKDVDNFYKSLRKIRGNCLSKIKQQQRQIEKQSEISDPMTRSEEKSIFISYSHDDKKWLDFVIKELRVLQYENLKINPWVDTQLKAGDDWDQKIKLQLNDADIVIILVSSSFLASEYVMNDELPQIIQGIQSKGTQIIPIIVRKCRYKQSALGKFQALNDPESPLNKLQDYQVDKLLHDLSSQVESLVKNR</sequence>
<dbReference type="PRINTS" id="PR00019">
    <property type="entry name" value="LEURICHRPT"/>
</dbReference>
<dbReference type="GO" id="GO:0007165">
    <property type="term" value="P:signal transduction"/>
    <property type="evidence" value="ECO:0007669"/>
    <property type="project" value="InterPro"/>
</dbReference>
<evidence type="ECO:0000313" key="5">
    <source>
        <dbReference type="Proteomes" id="UP000245627"/>
    </source>
</evidence>
<dbReference type="Proteomes" id="UP000245627">
    <property type="component" value="Unassembled WGS sequence"/>
</dbReference>
<dbReference type="SMART" id="SM00365">
    <property type="entry name" value="LRR_SD22"/>
    <property type="match status" value="4"/>
</dbReference>
<evidence type="ECO:0000313" key="4">
    <source>
        <dbReference type="EMBL" id="PVH24285.1"/>
    </source>
</evidence>
<evidence type="ECO:0000256" key="2">
    <source>
        <dbReference type="ARBA" id="ARBA00022737"/>
    </source>
</evidence>
<dbReference type="Gene3D" id="3.80.10.10">
    <property type="entry name" value="Ribonuclease Inhibitor"/>
    <property type="match status" value="2"/>
</dbReference>
<comment type="caution">
    <text evidence="4">The sequence shown here is derived from an EMBL/GenBank/DDBJ whole genome shotgun (WGS) entry which is preliminary data.</text>
</comment>
<accession>A0A2T8HFT6</accession>
<dbReference type="InterPro" id="IPR001611">
    <property type="entry name" value="Leu-rich_rpt"/>
</dbReference>
<dbReference type="Pfam" id="PF13676">
    <property type="entry name" value="TIR_2"/>
    <property type="match status" value="1"/>
</dbReference>
<keyword evidence="1" id="KW-0433">Leucine-rich repeat</keyword>
<dbReference type="InterPro" id="IPR050216">
    <property type="entry name" value="LRR_domain-containing"/>
</dbReference>
<dbReference type="SMART" id="SM00364">
    <property type="entry name" value="LRR_BAC"/>
    <property type="match status" value="4"/>
</dbReference>
<dbReference type="OrthoDB" id="883741at2"/>
<protein>
    <recommendedName>
        <fullName evidence="3">TIR domain-containing protein</fullName>
    </recommendedName>
</protein>
<dbReference type="PROSITE" id="PS50104">
    <property type="entry name" value="TIR"/>
    <property type="match status" value="1"/>
</dbReference>
<keyword evidence="5" id="KW-1185">Reference proteome</keyword>
<dbReference type="InterPro" id="IPR003591">
    <property type="entry name" value="Leu-rich_rpt_typical-subtyp"/>
</dbReference>
<evidence type="ECO:0000259" key="3">
    <source>
        <dbReference type="PROSITE" id="PS50104"/>
    </source>
</evidence>
<dbReference type="InterPro" id="IPR000157">
    <property type="entry name" value="TIR_dom"/>
</dbReference>
<dbReference type="EMBL" id="QDKG01000006">
    <property type="protein sequence ID" value="PVH24285.1"/>
    <property type="molecule type" value="Genomic_DNA"/>
</dbReference>
<dbReference type="InterPro" id="IPR055414">
    <property type="entry name" value="LRR_R13L4/SHOC2-like"/>
</dbReference>
<dbReference type="SUPFAM" id="SSF52200">
    <property type="entry name" value="Toll/Interleukin receptor TIR domain"/>
    <property type="match status" value="1"/>
</dbReference>
<dbReference type="Gene3D" id="3.40.50.10140">
    <property type="entry name" value="Toll/interleukin-1 receptor homology (TIR) domain"/>
    <property type="match status" value="1"/>
</dbReference>
<keyword evidence="2" id="KW-0677">Repeat</keyword>
<dbReference type="PANTHER" id="PTHR48051">
    <property type="match status" value="1"/>
</dbReference>
<dbReference type="SMART" id="SM00255">
    <property type="entry name" value="TIR"/>
    <property type="match status" value="1"/>
</dbReference>
<reference evidence="4 5" key="1">
    <citation type="submission" date="2018-04" db="EMBL/GenBank/DDBJ databases">
        <title>Sphingobacterium cortibacter sp. nov.</title>
        <authorList>
            <person name="Li Y."/>
        </authorList>
    </citation>
    <scope>NUCLEOTIDE SEQUENCE [LARGE SCALE GENOMIC DNA]</scope>
    <source>
        <strain evidence="4 5">2c-3</strain>
    </source>
</reference>
<name>A0A2T8HFT6_9SPHI</name>
<dbReference type="SMART" id="SM00369">
    <property type="entry name" value="LRR_TYP"/>
    <property type="match status" value="5"/>
</dbReference>
<dbReference type="InterPro" id="IPR035897">
    <property type="entry name" value="Toll_tir_struct_dom_sf"/>
</dbReference>
<dbReference type="PANTHER" id="PTHR48051:SF46">
    <property type="entry name" value="LEUCINE RICH REPEAT-CONTAINING DOMAIN PROTEIN"/>
    <property type="match status" value="1"/>
</dbReference>
<dbReference type="PROSITE" id="PS51450">
    <property type="entry name" value="LRR"/>
    <property type="match status" value="2"/>
</dbReference>
<dbReference type="AlphaFoldDB" id="A0A2T8HFT6"/>
<gene>
    <name evidence="4" type="ORF">DC487_14460</name>
</gene>
<proteinExistence type="predicted"/>
<evidence type="ECO:0000256" key="1">
    <source>
        <dbReference type="ARBA" id="ARBA00022614"/>
    </source>
</evidence>